<sequence>MANTTKATPEKLAQFLQVLADTANVSAAAKKIRIDRSHMYRLRAEDEEFAAAWDEAVKLGTAALEDEAVRRAKEGTLKPVFYQGVKVGTIREYSDTLLIFLLKARDPDKYADRVKKELSGPGGGPVGHSIEVIFGDED</sequence>
<accession>A0A495BIP7</accession>
<dbReference type="Gene3D" id="1.10.10.60">
    <property type="entry name" value="Homeodomain-like"/>
    <property type="match status" value="1"/>
</dbReference>
<reference evidence="1 2" key="1">
    <citation type="submission" date="2018-10" db="EMBL/GenBank/DDBJ databases">
        <title>Genomic Encyclopedia of Type Strains, Phase IV (KMG-IV): sequencing the most valuable type-strain genomes for metagenomic binning, comparative biology and taxonomic classification.</title>
        <authorList>
            <person name="Goeker M."/>
        </authorList>
    </citation>
    <scope>NUCLEOTIDE SEQUENCE [LARGE SCALE GENOMIC DNA]</scope>
    <source>
        <strain evidence="1 2">DSM 3303</strain>
    </source>
</reference>
<evidence type="ECO:0000313" key="2">
    <source>
        <dbReference type="Proteomes" id="UP000279384"/>
    </source>
</evidence>
<evidence type="ECO:0008006" key="3">
    <source>
        <dbReference type="Google" id="ProtNLM"/>
    </source>
</evidence>
<comment type="caution">
    <text evidence="1">The sequence shown here is derived from an EMBL/GenBank/DDBJ whole genome shotgun (WGS) entry which is preliminary data.</text>
</comment>
<proteinExistence type="predicted"/>
<evidence type="ECO:0000313" key="1">
    <source>
        <dbReference type="EMBL" id="RKQ61224.1"/>
    </source>
</evidence>
<protein>
    <recommendedName>
        <fullName evidence="3">Phage terminase small subunit</fullName>
    </recommendedName>
</protein>
<dbReference type="AlphaFoldDB" id="A0A495BIP7"/>
<dbReference type="Proteomes" id="UP000279384">
    <property type="component" value="Unassembled WGS sequence"/>
</dbReference>
<dbReference type="EMBL" id="RBID01000011">
    <property type="protein sequence ID" value="RKQ61224.1"/>
    <property type="molecule type" value="Genomic_DNA"/>
</dbReference>
<organism evidence="1 2">
    <name type="scientific">Vogesella indigofera</name>
    <name type="common">Pseudomonas indigofera</name>
    <dbReference type="NCBI Taxonomy" id="45465"/>
    <lineage>
        <taxon>Bacteria</taxon>
        <taxon>Pseudomonadati</taxon>
        <taxon>Pseudomonadota</taxon>
        <taxon>Betaproteobacteria</taxon>
        <taxon>Neisseriales</taxon>
        <taxon>Chromobacteriaceae</taxon>
        <taxon>Vogesella</taxon>
    </lineage>
</organism>
<dbReference type="RefSeq" id="WP_147424443.1">
    <property type="nucleotide sequence ID" value="NZ_RBID01000011.1"/>
</dbReference>
<name>A0A495BIP7_VOGIN</name>
<gene>
    <name evidence="1" type="ORF">C8E02_0991</name>
</gene>